<dbReference type="RefSeq" id="WP_179828036.1">
    <property type="nucleotide sequence ID" value="NZ_JACCFS010000001.1"/>
</dbReference>
<dbReference type="PIRSF" id="PIRSF008502">
    <property type="entry name" value="UCP008502"/>
    <property type="match status" value="1"/>
</dbReference>
<accession>A0A7Z0JDD8</accession>
<keyword evidence="2" id="KW-1185">Reference proteome</keyword>
<evidence type="ECO:0000313" key="2">
    <source>
        <dbReference type="Proteomes" id="UP000572051"/>
    </source>
</evidence>
<name>A0A7Z0JDD8_9ACTN</name>
<protein>
    <submittedName>
        <fullName evidence="1">Uncharacterized protein (DUF1697 family)</fullName>
    </submittedName>
</protein>
<dbReference type="InterPro" id="IPR012545">
    <property type="entry name" value="DUF1697"/>
</dbReference>
<dbReference type="Proteomes" id="UP000572051">
    <property type="component" value="Unassembled WGS sequence"/>
</dbReference>
<proteinExistence type="predicted"/>
<dbReference type="AlphaFoldDB" id="A0A7Z0JDD8"/>
<reference evidence="1 2" key="1">
    <citation type="submission" date="2020-07" db="EMBL/GenBank/DDBJ databases">
        <title>Sequencing the genomes of 1000 actinobacteria strains.</title>
        <authorList>
            <person name="Klenk H.-P."/>
        </authorList>
    </citation>
    <scope>NUCLEOTIDE SEQUENCE [LARGE SCALE GENOMIC DNA]</scope>
    <source>
        <strain evidence="1 2">DSM 44442</strain>
    </source>
</reference>
<evidence type="ECO:0000313" key="1">
    <source>
        <dbReference type="EMBL" id="NYJ37369.1"/>
    </source>
</evidence>
<organism evidence="1 2">
    <name type="scientific">Nocardiopsis aegyptia</name>
    <dbReference type="NCBI Taxonomy" id="220378"/>
    <lineage>
        <taxon>Bacteria</taxon>
        <taxon>Bacillati</taxon>
        <taxon>Actinomycetota</taxon>
        <taxon>Actinomycetes</taxon>
        <taxon>Streptosporangiales</taxon>
        <taxon>Nocardiopsidaceae</taxon>
        <taxon>Nocardiopsis</taxon>
    </lineage>
</organism>
<gene>
    <name evidence="1" type="ORF">HNR10_005250</name>
</gene>
<dbReference type="EMBL" id="JACCFS010000001">
    <property type="protein sequence ID" value="NYJ37369.1"/>
    <property type="molecule type" value="Genomic_DNA"/>
</dbReference>
<dbReference type="SUPFAM" id="SSF160379">
    <property type="entry name" value="SP0830-like"/>
    <property type="match status" value="1"/>
</dbReference>
<dbReference type="PANTHER" id="PTHR36439">
    <property type="entry name" value="BLL4334 PROTEIN"/>
    <property type="match status" value="1"/>
</dbReference>
<comment type="caution">
    <text evidence="1">The sequence shown here is derived from an EMBL/GenBank/DDBJ whole genome shotgun (WGS) entry which is preliminary data.</text>
</comment>
<dbReference type="Pfam" id="PF08002">
    <property type="entry name" value="DUF1697"/>
    <property type="match status" value="1"/>
</dbReference>
<sequence length="176" mass="19061">MTRYVVLLRGINVGGHRRLPMADLRELLGGLGYTNAATYVQSGNAVLDADTDDGGAVAAAVSAAIRERFGFDVPTVVRSAERMRAVVADNPLEVSDPARFLVLFGTAPFDTGALGALDLSAYPRERLAVTGTEVYTCHEDGIRFAKLPEVVGRYTDGTVTARNWRTVLRMLEMAER</sequence>
<dbReference type="PANTHER" id="PTHR36439:SF1">
    <property type="entry name" value="DUF1697 DOMAIN-CONTAINING PROTEIN"/>
    <property type="match status" value="1"/>
</dbReference>
<dbReference type="Gene3D" id="3.30.70.1280">
    <property type="entry name" value="SP0830-like domains"/>
    <property type="match status" value="1"/>
</dbReference>